<proteinExistence type="predicted"/>
<dbReference type="InterPro" id="IPR036291">
    <property type="entry name" value="NAD(P)-bd_dom_sf"/>
</dbReference>
<dbReference type="AlphaFoldDB" id="A0A256A0D7"/>
<evidence type="ECO:0000259" key="1">
    <source>
        <dbReference type="Pfam" id="PF01408"/>
    </source>
</evidence>
<dbReference type="SUPFAM" id="SSF51735">
    <property type="entry name" value="NAD(P)-binding Rossmann-fold domains"/>
    <property type="match status" value="1"/>
</dbReference>
<dbReference type="InterPro" id="IPR000683">
    <property type="entry name" value="Gfo/Idh/MocA-like_OxRdtase_N"/>
</dbReference>
<comment type="caution">
    <text evidence="3">The sequence shown here is derived from an EMBL/GenBank/DDBJ whole genome shotgun (WGS) entry which is preliminary data.</text>
</comment>
<dbReference type="Gene3D" id="3.40.50.720">
    <property type="entry name" value="NAD(P)-binding Rossmann-like Domain"/>
    <property type="match status" value="1"/>
</dbReference>
<dbReference type="Pfam" id="PF22725">
    <property type="entry name" value="GFO_IDH_MocA_C3"/>
    <property type="match status" value="1"/>
</dbReference>
<feature type="domain" description="Gfo/Idh/MocA-like oxidoreductase N-terminal" evidence="1">
    <location>
        <begin position="41"/>
        <end position="160"/>
    </location>
</feature>
<dbReference type="Proteomes" id="UP000216035">
    <property type="component" value="Unassembled WGS sequence"/>
</dbReference>
<sequence length="382" mass="42701">MIYILSFCVRKTDNVIISSLIPLIGLVCLITTTSTAQNKPLRVGVIGLTHTHVHWILGRPADDKVEIVGIVESNMELAKRYTQQHGLSMDLVYPSTDDLIQHAKPEAVLAFGTIYDHLEIVEKFAPLGIHVMVEKPLAVSLDHAKKMEALAKKHGIYLLTNYETTWYPTVHSALELLKKDSIGTLSQLIIRDGHKGPLKIGVNREFLEWLTDPVKNGGGAITDFGCYGANIATWMMNGEKPLSVVAVTQQLQNENNPEVDDESTIILTYKNAKATIQASWNWPIGRKDMEVYGKHGVIYADNRNDLRIRIAEGYDGYQETKRRLNERPPPYNDPFGLFAAVINKEISLPPYDLSSLENNMIVMEILDAARLSAKKGKAVKMQ</sequence>
<organism evidence="3 4">
    <name type="scientific">Flavobacterium aurantiibacter</name>
    <dbReference type="NCBI Taxonomy" id="2023067"/>
    <lineage>
        <taxon>Bacteria</taxon>
        <taxon>Pseudomonadati</taxon>
        <taxon>Bacteroidota</taxon>
        <taxon>Flavobacteriia</taxon>
        <taxon>Flavobacteriales</taxon>
        <taxon>Flavobacteriaceae</taxon>
        <taxon>Flavobacterium</taxon>
    </lineage>
</organism>
<gene>
    <name evidence="3" type="ORF">CHX27_03285</name>
</gene>
<dbReference type="RefSeq" id="WP_094485343.1">
    <property type="nucleotide sequence ID" value="NZ_NOXX01000147.1"/>
</dbReference>
<dbReference type="PANTHER" id="PTHR43377">
    <property type="entry name" value="BILIVERDIN REDUCTASE A"/>
    <property type="match status" value="1"/>
</dbReference>
<dbReference type="SUPFAM" id="SSF55347">
    <property type="entry name" value="Glyceraldehyde-3-phosphate dehydrogenase-like, C-terminal domain"/>
    <property type="match status" value="1"/>
</dbReference>
<keyword evidence="4" id="KW-1185">Reference proteome</keyword>
<feature type="domain" description="GFO/IDH/MocA-like oxidoreductase" evidence="2">
    <location>
        <begin position="173"/>
        <end position="298"/>
    </location>
</feature>
<reference evidence="3 4" key="1">
    <citation type="submission" date="2017-07" db="EMBL/GenBank/DDBJ databases">
        <title>Flavobacterium cyanobacteriorum sp. nov., isolated from cyanobacterial aggregates in a eutrophic lake.</title>
        <authorList>
            <person name="Cai H."/>
        </authorList>
    </citation>
    <scope>NUCLEOTIDE SEQUENCE [LARGE SCALE GENOMIC DNA]</scope>
    <source>
        <strain evidence="3 4">TH167</strain>
    </source>
</reference>
<dbReference type="EMBL" id="NOXX01000147">
    <property type="protein sequence ID" value="OYQ47218.1"/>
    <property type="molecule type" value="Genomic_DNA"/>
</dbReference>
<dbReference type="InterPro" id="IPR051450">
    <property type="entry name" value="Gfo/Idh/MocA_Oxidoreductases"/>
</dbReference>
<protein>
    <submittedName>
        <fullName evidence="3">Oxidoreductase</fullName>
    </submittedName>
</protein>
<evidence type="ECO:0000313" key="3">
    <source>
        <dbReference type="EMBL" id="OYQ47218.1"/>
    </source>
</evidence>
<dbReference type="GO" id="GO:0000166">
    <property type="term" value="F:nucleotide binding"/>
    <property type="evidence" value="ECO:0007669"/>
    <property type="project" value="InterPro"/>
</dbReference>
<dbReference type="InterPro" id="IPR055170">
    <property type="entry name" value="GFO_IDH_MocA-like_dom"/>
</dbReference>
<accession>A0A256A0D7</accession>
<name>A0A256A0D7_9FLAO</name>
<evidence type="ECO:0000313" key="4">
    <source>
        <dbReference type="Proteomes" id="UP000216035"/>
    </source>
</evidence>
<dbReference type="Pfam" id="PF01408">
    <property type="entry name" value="GFO_IDH_MocA"/>
    <property type="match status" value="1"/>
</dbReference>
<dbReference type="OrthoDB" id="9815825at2"/>
<dbReference type="PANTHER" id="PTHR43377:SF1">
    <property type="entry name" value="BILIVERDIN REDUCTASE A"/>
    <property type="match status" value="1"/>
</dbReference>
<evidence type="ECO:0000259" key="2">
    <source>
        <dbReference type="Pfam" id="PF22725"/>
    </source>
</evidence>
<dbReference type="Gene3D" id="3.30.360.10">
    <property type="entry name" value="Dihydrodipicolinate Reductase, domain 2"/>
    <property type="match status" value="1"/>
</dbReference>